<reference evidence="2 3" key="1">
    <citation type="submission" date="2018-10" db="EMBL/GenBank/DDBJ databases">
        <title>Characterization and genome analysis of a novel bacterium Sphingobium yanoikuyae SJTF8 capable of degrading PAHs.</title>
        <authorList>
            <person name="Yin C."/>
            <person name="Xiong W."/>
            <person name="Liang R."/>
        </authorList>
    </citation>
    <scope>NUCLEOTIDE SEQUENCE [LARGE SCALE GENOMIC DNA]</scope>
    <source>
        <strain evidence="2 3">SJTF8</strain>
    </source>
</reference>
<organism evidence="2 3">
    <name type="scientific">Sphingobium yanoikuyae</name>
    <name type="common">Sphingomonas yanoikuyae</name>
    <dbReference type="NCBI Taxonomy" id="13690"/>
    <lineage>
        <taxon>Bacteria</taxon>
        <taxon>Pseudomonadati</taxon>
        <taxon>Pseudomonadota</taxon>
        <taxon>Alphaproteobacteria</taxon>
        <taxon>Sphingomonadales</taxon>
        <taxon>Sphingomonadaceae</taxon>
        <taxon>Sphingobium</taxon>
    </lineage>
</organism>
<proteinExistence type="predicted"/>
<dbReference type="Proteomes" id="UP000280708">
    <property type="component" value="Chromosome"/>
</dbReference>
<feature type="region of interest" description="Disordered" evidence="1">
    <location>
        <begin position="178"/>
        <end position="215"/>
    </location>
</feature>
<sequence length="215" mass="23974">MARGRKPDPDQEAKGYPNRRKSATRKREEEAERVAQLLVSSTSGDVLQPPAMIDQGPLYAGAVAVWREMAPRLARTHRLPEQHRMIFAMFCVYYADWVTLNDQLKQEGMTQRVKTVAGGFMIRDHPAVRRRQECFDNVMSLSKQFGLTPHDEYDLFKNQAGAAAMNPGLFGGALAVPQQRRAEADDELQPEAAPTGARVGMLADMDTPPPGQRPN</sequence>
<feature type="compositionally biased region" description="Basic and acidic residues" evidence="1">
    <location>
        <begin position="1"/>
        <end position="13"/>
    </location>
</feature>
<name>A0A3G2USS7_SPHYA</name>
<dbReference type="Pfam" id="PF05119">
    <property type="entry name" value="Terminase_4"/>
    <property type="match status" value="1"/>
</dbReference>
<evidence type="ECO:0000313" key="2">
    <source>
        <dbReference type="EMBL" id="AYO78327.1"/>
    </source>
</evidence>
<feature type="region of interest" description="Disordered" evidence="1">
    <location>
        <begin position="1"/>
        <end position="32"/>
    </location>
</feature>
<dbReference type="InterPro" id="IPR006448">
    <property type="entry name" value="Phage_term_ssu_P27"/>
</dbReference>
<gene>
    <name evidence="2" type="ORF">EBF16_16390</name>
</gene>
<dbReference type="RefSeq" id="WP_122129834.1">
    <property type="nucleotide sequence ID" value="NZ_CP033230.1"/>
</dbReference>
<dbReference type="EMBL" id="CP033230">
    <property type="protein sequence ID" value="AYO78327.1"/>
    <property type="molecule type" value="Genomic_DNA"/>
</dbReference>
<evidence type="ECO:0000313" key="3">
    <source>
        <dbReference type="Proteomes" id="UP000280708"/>
    </source>
</evidence>
<protein>
    <submittedName>
        <fullName evidence="2">P27 family phage terminase small subunit</fullName>
    </submittedName>
</protein>
<evidence type="ECO:0000256" key="1">
    <source>
        <dbReference type="SAM" id="MobiDB-lite"/>
    </source>
</evidence>
<dbReference type="AlphaFoldDB" id="A0A3G2USS7"/>
<accession>A0A3G2USS7</accession>